<proteinExistence type="predicted"/>
<name>A0ACC2HB45_DALPE</name>
<reference evidence="1" key="1">
    <citation type="submission" date="2021-05" db="EMBL/GenBank/DDBJ databases">
        <authorList>
            <person name="Pan Q."/>
            <person name="Jouanno E."/>
            <person name="Zahm M."/>
            <person name="Klopp C."/>
            <person name="Cabau C."/>
            <person name="Louis A."/>
            <person name="Berthelot C."/>
            <person name="Parey E."/>
            <person name="Roest Crollius H."/>
            <person name="Montfort J."/>
            <person name="Robinson-Rechavi M."/>
            <person name="Bouchez O."/>
            <person name="Lampietro C."/>
            <person name="Lopez Roques C."/>
            <person name="Donnadieu C."/>
            <person name="Postlethwait J."/>
            <person name="Bobe J."/>
            <person name="Dillon D."/>
            <person name="Chandos A."/>
            <person name="von Hippel F."/>
            <person name="Guiguen Y."/>
        </authorList>
    </citation>
    <scope>NUCLEOTIDE SEQUENCE</scope>
    <source>
        <strain evidence="1">YG-Jan2019</strain>
    </source>
</reference>
<dbReference type="EMBL" id="CM055731">
    <property type="protein sequence ID" value="KAJ8013229.1"/>
    <property type="molecule type" value="Genomic_DNA"/>
</dbReference>
<accession>A0ACC2HB45</accession>
<dbReference type="Proteomes" id="UP001157502">
    <property type="component" value="Chromosome 4"/>
</dbReference>
<gene>
    <name evidence="1" type="ORF">DPEC_G00051100</name>
</gene>
<protein>
    <submittedName>
        <fullName evidence="1">Uncharacterized protein</fullName>
    </submittedName>
</protein>
<sequence length="588" mass="65153">MIRPAARFNSQLWSLMAPRLCHNLAAISTYKAVIFDMYGVLIPSPVKLVTLFEQQNSIPPGTLGQAIRSGGEGNTWKRFMRGELEAEEFVEAFDRQCSEIAGRPVPIGLFLSGLTSGPMTRPLPVMMEAARLVRSRGLKTAVLSNNFRQPNGEAFMPLDHTLFDVIVESCKEGLCKPDPLIFHLCLERLGVSAHEAVILDDLEFNVKAAAKLGMHAIKVGDPAGAVKELEKVLSGFVHGTGLGSALPMDQLTQYLSSRLSDKDLTPVRQSPGMSQTNSLCHLTSGGRHLLLRKQQQGCQDVNTEYRLLKALRGSGFPIPEIVDLCEDKNVLGVPFLLMEVCPGRRFSDPTLPGVDPGDRRKMYQAMTHTLSLIHQVDTRAVGLDDQVKIDSLGNQVEWWTKQYTDSRTRPIPAMERLIKWLPLHLPKPQRTTLVHGNFRLENLVFHPERPEVVAVLDWSHSTRGDPLSDLTSSCVAHCLPRDNPLLTGMSERDLVQLGIPSAEEVFGQYCRSIGLEDGVPDWQFYITFHLFCLAARAGQQGDRQSSTSVQSISGRLAVQMSDLAWDFATKEGFRIFNTTSSGFHTAVC</sequence>
<comment type="caution">
    <text evidence="1">The sequence shown here is derived from an EMBL/GenBank/DDBJ whole genome shotgun (WGS) entry which is preliminary data.</text>
</comment>
<evidence type="ECO:0000313" key="2">
    <source>
        <dbReference type="Proteomes" id="UP001157502"/>
    </source>
</evidence>
<keyword evidence="2" id="KW-1185">Reference proteome</keyword>
<evidence type="ECO:0000313" key="1">
    <source>
        <dbReference type="EMBL" id="KAJ8013229.1"/>
    </source>
</evidence>
<organism evidence="1 2">
    <name type="scientific">Dallia pectoralis</name>
    <name type="common">Alaska blackfish</name>
    <dbReference type="NCBI Taxonomy" id="75939"/>
    <lineage>
        <taxon>Eukaryota</taxon>
        <taxon>Metazoa</taxon>
        <taxon>Chordata</taxon>
        <taxon>Craniata</taxon>
        <taxon>Vertebrata</taxon>
        <taxon>Euteleostomi</taxon>
        <taxon>Actinopterygii</taxon>
        <taxon>Neopterygii</taxon>
        <taxon>Teleostei</taxon>
        <taxon>Protacanthopterygii</taxon>
        <taxon>Esociformes</taxon>
        <taxon>Umbridae</taxon>
        <taxon>Dallia</taxon>
    </lineage>
</organism>